<evidence type="ECO:0000313" key="2">
    <source>
        <dbReference type="EMBL" id="ACT50284.1"/>
    </source>
</evidence>
<dbReference type="HOGENOM" id="CLU_2700491_0_0_4"/>
<accession>C6XCK9</accession>
<dbReference type="PROSITE" id="PS51257">
    <property type="entry name" value="PROKAR_LIPOPROTEIN"/>
    <property type="match status" value="1"/>
</dbReference>
<sequence precursor="true">MKKLLLIAILASLSACTTPNSKPNREWISVNCNGFASWDKCNEKAKAYCPNGFEIGSKEESLIEQKRIMQFSCKP</sequence>
<dbReference type="KEGG" id="mei:Msip34_1037"/>
<feature type="signal peptide" evidence="1">
    <location>
        <begin position="1"/>
        <end position="17"/>
    </location>
</feature>
<evidence type="ECO:0000256" key="1">
    <source>
        <dbReference type="SAM" id="SignalP"/>
    </source>
</evidence>
<dbReference type="AlphaFoldDB" id="C6XCK9"/>
<evidence type="ECO:0000313" key="3">
    <source>
        <dbReference type="Proteomes" id="UP000002743"/>
    </source>
</evidence>
<dbReference type="RefSeq" id="WP_015829806.1">
    <property type="nucleotide sequence ID" value="NC_012969.1"/>
</dbReference>
<feature type="chain" id="PRO_5002973868" description="Lipoprotein" evidence="1">
    <location>
        <begin position="18"/>
        <end position="75"/>
    </location>
</feature>
<organism evidence="2 3">
    <name type="scientific">Methylovorus glucosotrophus (strain SIP3-4)</name>
    <dbReference type="NCBI Taxonomy" id="582744"/>
    <lineage>
        <taxon>Bacteria</taxon>
        <taxon>Pseudomonadati</taxon>
        <taxon>Pseudomonadota</taxon>
        <taxon>Betaproteobacteria</taxon>
        <taxon>Nitrosomonadales</taxon>
        <taxon>Methylophilaceae</taxon>
        <taxon>Methylovorus</taxon>
    </lineage>
</organism>
<dbReference type="OrthoDB" id="8538591at2"/>
<dbReference type="EMBL" id="CP001674">
    <property type="protein sequence ID" value="ACT50284.1"/>
    <property type="molecule type" value="Genomic_DNA"/>
</dbReference>
<name>C6XCK9_METGS</name>
<keyword evidence="3" id="KW-1185">Reference proteome</keyword>
<gene>
    <name evidence="2" type="ordered locus">Msip34_1037</name>
</gene>
<dbReference type="Proteomes" id="UP000002743">
    <property type="component" value="Chromosome"/>
</dbReference>
<reference evidence="3" key="1">
    <citation type="submission" date="2009-07" db="EMBL/GenBank/DDBJ databases">
        <title>Complete sequence of chromosome of Methylovorus sp. SIP3-4.</title>
        <authorList>
            <person name="Lucas S."/>
            <person name="Copeland A."/>
            <person name="Lapidus A."/>
            <person name="Glavina del Rio T."/>
            <person name="Tice H."/>
            <person name="Bruce D."/>
            <person name="Goodwin L."/>
            <person name="Pitluck S."/>
            <person name="Clum A."/>
            <person name="Larimer F."/>
            <person name="Land M."/>
            <person name="Hauser L."/>
            <person name="Kyrpides N."/>
            <person name="Mikhailova N."/>
            <person name="Kayluzhnaya M."/>
            <person name="Chistoserdova L."/>
        </authorList>
    </citation>
    <scope>NUCLEOTIDE SEQUENCE [LARGE SCALE GENOMIC DNA]</scope>
    <source>
        <strain evidence="3">SIP3-4</strain>
    </source>
</reference>
<reference evidence="2 3" key="2">
    <citation type="journal article" date="2011" name="J. Bacteriol.">
        <title>Genomes of three methylotrophs from a single niche uncover genetic and metabolic divergence of Methylophilaceae.</title>
        <authorList>
            <person name="Lapidus A."/>
            <person name="Clum A."/>
            <person name="Labutti K."/>
            <person name="Kaluzhnaya M.G."/>
            <person name="Lim S."/>
            <person name="Beck D.A."/>
            <person name="Glavina Del Rio T."/>
            <person name="Nolan M."/>
            <person name="Mavromatis K."/>
            <person name="Huntemann M."/>
            <person name="Lucas S."/>
            <person name="Lidstrom M.E."/>
            <person name="Ivanova N."/>
            <person name="Chistoserdova L."/>
        </authorList>
    </citation>
    <scope>NUCLEOTIDE SEQUENCE [LARGE SCALE GENOMIC DNA]</scope>
    <source>
        <strain evidence="2 3">SIP3-4</strain>
    </source>
</reference>
<protein>
    <recommendedName>
        <fullName evidence="4">Lipoprotein</fullName>
    </recommendedName>
</protein>
<proteinExistence type="predicted"/>
<evidence type="ECO:0008006" key="4">
    <source>
        <dbReference type="Google" id="ProtNLM"/>
    </source>
</evidence>
<keyword evidence="1" id="KW-0732">Signal</keyword>